<feature type="compositionally biased region" description="Basic residues" evidence="6">
    <location>
        <begin position="60"/>
        <end position="75"/>
    </location>
</feature>
<evidence type="ECO:0000256" key="3">
    <source>
        <dbReference type="ARBA" id="ARBA00023274"/>
    </source>
</evidence>
<dbReference type="AlphaFoldDB" id="A0A0F6W914"/>
<dbReference type="RefSeq" id="WP_053237446.1">
    <property type="nucleotide sequence ID" value="NZ_CP011125.1"/>
</dbReference>
<evidence type="ECO:0000256" key="5">
    <source>
        <dbReference type="HAMAP-Rule" id="MF_00358"/>
    </source>
</evidence>
<dbReference type="Pfam" id="PF01165">
    <property type="entry name" value="Ribosomal_S21"/>
    <property type="match status" value="1"/>
</dbReference>
<keyword evidence="2 5" id="KW-0689">Ribosomal protein</keyword>
<keyword evidence="8" id="KW-1185">Reference proteome</keyword>
<evidence type="ECO:0000256" key="1">
    <source>
        <dbReference type="ARBA" id="ARBA00006640"/>
    </source>
</evidence>
<dbReference type="PANTHER" id="PTHR21109:SF0">
    <property type="entry name" value="SMALL RIBOSOMAL SUBUNIT PROTEIN BS21M"/>
    <property type="match status" value="1"/>
</dbReference>
<dbReference type="Gene3D" id="1.20.5.1150">
    <property type="entry name" value="Ribosomal protein S8"/>
    <property type="match status" value="1"/>
</dbReference>
<reference evidence="7 8" key="1">
    <citation type="submission" date="2015-03" db="EMBL/GenBank/DDBJ databases">
        <title>Genome assembly of Sandaracinus amylolyticus DSM 53668.</title>
        <authorList>
            <person name="Sharma G."/>
            <person name="Subramanian S."/>
        </authorList>
    </citation>
    <scope>NUCLEOTIDE SEQUENCE [LARGE SCALE GENOMIC DNA]</scope>
    <source>
        <strain evidence="7 8">DSM 53668</strain>
    </source>
</reference>
<dbReference type="Proteomes" id="UP000034883">
    <property type="component" value="Chromosome"/>
</dbReference>
<dbReference type="GO" id="GO:1990904">
    <property type="term" value="C:ribonucleoprotein complex"/>
    <property type="evidence" value="ECO:0007669"/>
    <property type="project" value="UniProtKB-KW"/>
</dbReference>
<dbReference type="GO" id="GO:0005840">
    <property type="term" value="C:ribosome"/>
    <property type="evidence" value="ECO:0007669"/>
    <property type="project" value="UniProtKB-KW"/>
</dbReference>
<keyword evidence="3 5" id="KW-0687">Ribonucleoprotein</keyword>
<comment type="similarity">
    <text evidence="1 5">Belongs to the bacterial ribosomal protein bS21 family.</text>
</comment>
<feature type="region of interest" description="Disordered" evidence="6">
    <location>
        <begin position="1"/>
        <end position="22"/>
    </location>
</feature>
<proteinExistence type="inferred from homology"/>
<dbReference type="GO" id="GO:0006412">
    <property type="term" value="P:translation"/>
    <property type="evidence" value="ECO:0007669"/>
    <property type="project" value="UniProtKB-UniRule"/>
</dbReference>
<dbReference type="InterPro" id="IPR001911">
    <property type="entry name" value="Ribosomal_bS21"/>
</dbReference>
<feature type="region of interest" description="Disordered" evidence="6">
    <location>
        <begin position="60"/>
        <end position="94"/>
    </location>
</feature>
<dbReference type="KEGG" id="samy:DB32_007635"/>
<evidence type="ECO:0000256" key="4">
    <source>
        <dbReference type="ARBA" id="ARBA00035135"/>
    </source>
</evidence>
<protein>
    <recommendedName>
        <fullName evidence="4 5">Small ribosomal subunit protein bS21</fullName>
    </recommendedName>
</protein>
<gene>
    <name evidence="5" type="primary">rpsU</name>
    <name evidence="7" type="ORF">DB32_007635</name>
</gene>
<dbReference type="PANTHER" id="PTHR21109">
    <property type="entry name" value="MITOCHONDRIAL 28S RIBOSOMAL PROTEIN S21"/>
    <property type="match status" value="1"/>
</dbReference>
<accession>A0A0F6W914</accession>
<dbReference type="STRING" id="927083.DB32_007635"/>
<evidence type="ECO:0000313" key="7">
    <source>
        <dbReference type="EMBL" id="AKF10486.1"/>
    </source>
</evidence>
<dbReference type="HAMAP" id="MF_00358">
    <property type="entry name" value="Ribosomal_bS21"/>
    <property type="match status" value="1"/>
</dbReference>
<evidence type="ECO:0000256" key="2">
    <source>
        <dbReference type="ARBA" id="ARBA00022980"/>
    </source>
</evidence>
<dbReference type="GO" id="GO:0003735">
    <property type="term" value="F:structural constituent of ribosome"/>
    <property type="evidence" value="ECO:0007669"/>
    <property type="project" value="InterPro"/>
</dbReference>
<organism evidence="7 8">
    <name type="scientific">Sandaracinus amylolyticus</name>
    <dbReference type="NCBI Taxonomy" id="927083"/>
    <lineage>
        <taxon>Bacteria</taxon>
        <taxon>Pseudomonadati</taxon>
        <taxon>Myxococcota</taxon>
        <taxon>Polyangia</taxon>
        <taxon>Polyangiales</taxon>
        <taxon>Sandaracinaceae</taxon>
        <taxon>Sandaracinus</taxon>
    </lineage>
</organism>
<evidence type="ECO:0000313" key="8">
    <source>
        <dbReference type="Proteomes" id="UP000034883"/>
    </source>
</evidence>
<evidence type="ECO:0000256" key="6">
    <source>
        <dbReference type="SAM" id="MobiDB-lite"/>
    </source>
</evidence>
<dbReference type="InterPro" id="IPR038380">
    <property type="entry name" value="Ribosomal_bS21_sf"/>
</dbReference>
<sequence length="94" mass="10884">MSEETQQRPEGAPAQNGDAIQVGDAVQCKPVEVVVGEKGVERAIKHLKRKMAAEGILRELKRRRHYMKPSVKRRKKESEAARRRRKREKQLQAR</sequence>
<dbReference type="EMBL" id="CP011125">
    <property type="protein sequence ID" value="AKF10486.1"/>
    <property type="molecule type" value="Genomic_DNA"/>
</dbReference>
<dbReference type="NCBIfam" id="TIGR00030">
    <property type="entry name" value="S21p"/>
    <property type="match status" value="1"/>
</dbReference>
<name>A0A0F6W914_9BACT</name>